<dbReference type="Proteomes" id="UP000007305">
    <property type="component" value="Chromosome 2"/>
</dbReference>
<evidence type="ECO:0000313" key="2">
    <source>
        <dbReference type="EnsemblPlants" id="Zm00001eb108540_P001"/>
    </source>
</evidence>
<reference evidence="2" key="5">
    <citation type="submission" date="2021-05" db="UniProtKB">
        <authorList>
            <consortium name="EnsemblPlants"/>
        </authorList>
    </citation>
    <scope>IDENTIFICATION</scope>
    <source>
        <strain evidence="2">cv. B73</strain>
    </source>
</reference>
<reference evidence="2" key="4">
    <citation type="submission" date="2019-07" db="EMBL/GenBank/DDBJ databases">
        <authorList>
            <person name="Seetharam A."/>
            <person name="Woodhouse M."/>
            <person name="Cannon E."/>
        </authorList>
    </citation>
    <scope>NUCLEOTIDE SEQUENCE [LARGE SCALE GENOMIC DNA]</scope>
    <source>
        <strain evidence="2">cv. B73</strain>
    </source>
</reference>
<keyword evidence="3" id="KW-1185">Reference proteome</keyword>
<evidence type="ECO:0000313" key="1">
    <source>
        <dbReference type="EMBL" id="ACR35637.1"/>
    </source>
</evidence>
<dbReference type="AlphaFoldDB" id="C4J387"/>
<proteinExistence type="evidence at transcript level"/>
<reference evidence="1" key="1">
    <citation type="journal article" date="2009" name="PLoS Genet.">
        <title>Sequencing, mapping, and analysis of 27,455 maize full-length cDNAs.</title>
        <authorList>
            <person name="Soderlund C."/>
            <person name="Descour A."/>
            <person name="Kudrna D."/>
            <person name="Bomhoff M."/>
            <person name="Boyd L."/>
            <person name="Currie J."/>
            <person name="Angelova A."/>
            <person name="Collura K."/>
            <person name="Wissotski M."/>
            <person name="Ashley E."/>
            <person name="Morrow D."/>
            <person name="Fernandes J."/>
            <person name="Walbot V."/>
            <person name="Yu Y."/>
        </authorList>
    </citation>
    <scope>NUCLEOTIDE SEQUENCE</scope>
    <source>
        <strain evidence="1">B73</strain>
    </source>
</reference>
<dbReference type="Gramene" id="Zm00001eb108540_T001">
    <property type="protein sequence ID" value="Zm00001eb108540_P001"/>
    <property type="gene ID" value="Zm00001eb108540"/>
</dbReference>
<sequence length="130" mass="13680">MLHGMHDRSLVPLTRVAGGEGGGAGEVAGGALGLVVLVVAVGGPGAVRRDGVGVVARPGLMDGVAVRPGAARVVDGLLQRGLRRVLPAHAPFCTERERDLVIRAYLQGSLQERLMETLFTFQKRALKHSR</sequence>
<dbReference type="EMBL" id="BT085284">
    <property type="protein sequence ID" value="ACR35637.1"/>
    <property type="molecule type" value="mRNA"/>
</dbReference>
<dbReference type="EnsemblPlants" id="Zm00001eb108540_T001">
    <property type="protein sequence ID" value="Zm00001eb108540_P001"/>
    <property type="gene ID" value="Zm00001eb108540"/>
</dbReference>
<name>C4J387_MAIZE</name>
<reference evidence="1" key="2">
    <citation type="submission" date="2012-06" db="EMBL/GenBank/DDBJ databases">
        <authorList>
            <person name="Yu Y."/>
            <person name="Currie J."/>
            <person name="Lomeli R."/>
            <person name="Angelova A."/>
            <person name="Collura K."/>
            <person name="Wissotski M."/>
            <person name="Campos D."/>
            <person name="Kudrna D."/>
            <person name="Golser W."/>
            <person name="Ashely E."/>
            <person name="Descour A."/>
            <person name="Fernandes J."/>
            <person name="Soderlund C."/>
            <person name="Walbot V."/>
        </authorList>
    </citation>
    <scope>NUCLEOTIDE SEQUENCE</scope>
    <source>
        <strain evidence="1">B73</strain>
    </source>
</reference>
<protein>
    <submittedName>
        <fullName evidence="1 2">Uncharacterized protein</fullName>
    </submittedName>
</protein>
<evidence type="ECO:0000313" key="3">
    <source>
        <dbReference type="Proteomes" id="UP000007305"/>
    </source>
</evidence>
<organism evidence="1">
    <name type="scientific">Zea mays</name>
    <name type="common">Maize</name>
    <dbReference type="NCBI Taxonomy" id="4577"/>
    <lineage>
        <taxon>Eukaryota</taxon>
        <taxon>Viridiplantae</taxon>
        <taxon>Streptophyta</taxon>
        <taxon>Embryophyta</taxon>
        <taxon>Tracheophyta</taxon>
        <taxon>Spermatophyta</taxon>
        <taxon>Magnoliopsida</taxon>
        <taxon>Liliopsida</taxon>
        <taxon>Poales</taxon>
        <taxon>Poaceae</taxon>
        <taxon>PACMAD clade</taxon>
        <taxon>Panicoideae</taxon>
        <taxon>Andropogonodae</taxon>
        <taxon>Andropogoneae</taxon>
        <taxon>Tripsacinae</taxon>
        <taxon>Zea</taxon>
    </lineage>
</organism>
<reference evidence="3" key="3">
    <citation type="submission" date="2015-12" db="EMBL/GenBank/DDBJ databases">
        <title>Update maize B73 reference genome by single molecule sequencing technologies.</title>
        <authorList>
            <consortium name="Maize Genome Sequencing Project"/>
            <person name="Ware D."/>
        </authorList>
    </citation>
    <scope>NUCLEOTIDE SEQUENCE [LARGE SCALE GENOMIC DNA]</scope>
    <source>
        <strain evidence="3">cv. B73</strain>
    </source>
</reference>
<accession>C4J387</accession>